<accession>A0A7J6H0P8</accession>
<keyword evidence="6" id="KW-1185">Reference proteome</keyword>
<comment type="caution">
    <text evidence="5">The sequence shown here is derived from an EMBL/GenBank/DDBJ whole genome shotgun (WGS) entry which is preliminary data.</text>
</comment>
<evidence type="ECO:0000313" key="6">
    <source>
        <dbReference type="Proteomes" id="UP000583929"/>
    </source>
</evidence>
<dbReference type="InterPro" id="IPR038765">
    <property type="entry name" value="Papain-like_cys_pep_sf"/>
</dbReference>
<gene>
    <name evidence="5" type="ORF">G4B88_021502</name>
</gene>
<dbReference type="SUPFAM" id="SSF54001">
    <property type="entry name" value="Cysteine proteinases"/>
    <property type="match status" value="1"/>
</dbReference>
<keyword evidence="3" id="KW-0378">Hydrolase</keyword>
<name>A0A7J6H0P8_CANSA</name>
<evidence type="ECO:0000256" key="2">
    <source>
        <dbReference type="ARBA" id="ARBA00022670"/>
    </source>
</evidence>
<keyword evidence="2" id="KW-0645">Protease</keyword>
<evidence type="ECO:0000313" key="5">
    <source>
        <dbReference type="EMBL" id="KAF4388591.1"/>
    </source>
</evidence>
<evidence type="ECO:0000256" key="3">
    <source>
        <dbReference type="ARBA" id="ARBA00022801"/>
    </source>
</evidence>
<dbReference type="Proteomes" id="UP000583929">
    <property type="component" value="Unassembled WGS sequence"/>
</dbReference>
<dbReference type="InterPro" id="IPR003653">
    <property type="entry name" value="Peptidase_C48_C"/>
</dbReference>
<feature type="domain" description="Ubiquitin-like protease family profile" evidence="4">
    <location>
        <begin position="751"/>
        <end position="915"/>
    </location>
</feature>
<reference evidence="5 6" key="1">
    <citation type="journal article" date="2020" name="bioRxiv">
        <title>Sequence and annotation of 42 cannabis genomes reveals extensive copy number variation in cannabinoid synthesis and pathogen resistance genes.</title>
        <authorList>
            <person name="Mckernan K.J."/>
            <person name="Helbert Y."/>
            <person name="Kane L.T."/>
            <person name="Ebling H."/>
            <person name="Zhang L."/>
            <person name="Liu B."/>
            <person name="Eaton Z."/>
            <person name="Mclaughlin S."/>
            <person name="Kingan S."/>
            <person name="Baybayan P."/>
            <person name="Concepcion G."/>
            <person name="Jordan M."/>
            <person name="Riva A."/>
            <person name="Barbazuk W."/>
            <person name="Harkins T."/>
        </authorList>
    </citation>
    <scope>NUCLEOTIDE SEQUENCE [LARGE SCALE GENOMIC DNA]</scope>
    <source>
        <strain evidence="6">cv. Jamaican Lion 4</strain>
        <tissue evidence="5">Leaf</tissue>
    </source>
</reference>
<evidence type="ECO:0000256" key="1">
    <source>
        <dbReference type="ARBA" id="ARBA00005234"/>
    </source>
</evidence>
<dbReference type="EMBL" id="JAATIQ010000073">
    <property type="protein sequence ID" value="KAF4388591.1"/>
    <property type="molecule type" value="Genomic_DNA"/>
</dbReference>
<organism evidence="5 6">
    <name type="scientific">Cannabis sativa</name>
    <name type="common">Hemp</name>
    <name type="synonym">Marijuana</name>
    <dbReference type="NCBI Taxonomy" id="3483"/>
    <lineage>
        <taxon>Eukaryota</taxon>
        <taxon>Viridiplantae</taxon>
        <taxon>Streptophyta</taxon>
        <taxon>Embryophyta</taxon>
        <taxon>Tracheophyta</taxon>
        <taxon>Spermatophyta</taxon>
        <taxon>Magnoliopsida</taxon>
        <taxon>eudicotyledons</taxon>
        <taxon>Gunneridae</taxon>
        <taxon>Pentapetalae</taxon>
        <taxon>rosids</taxon>
        <taxon>fabids</taxon>
        <taxon>Rosales</taxon>
        <taxon>Cannabaceae</taxon>
        <taxon>Cannabis</taxon>
    </lineage>
</organism>
<sequence>MSVTHCSRSVAAAIKGGVGVLPRATSRTVANAIVNSGRERERKRCRFDEDEWGKREEGGGVKLFGLRKKKNKSERGGCRRSFWHRSRRSADLVEGELKTEHEEAVVELGEASFFLGLPLGLCVVAHMLVEAAYGLKHPLFGPWLPSASWFLIVFSSDGTQPGLVARGESSVVFVPGGAEVRPMTYSSRVSRSWRNQFWVPLGASVGRSSRFTGNGNGVGLNLNVEGKDTETFPILAPASLVVEKTNLLVNGILYPDGNYFDVGSIFGLVELGLLVVGPRGVEKVICGPSAVVKEGFSEVFVLSGGPSRCVGLEYFIGSGSCASLGPKLFHCLTFNVVSLGGCGPRDELGPGFLEKGNSALCPFLINLLVVLGGSLDKVGPTLGSGGSLVGKEILFANSNGKEVEKNYEEERRTLSHFFKALEELLYDRKVFWKLVLYEIKNLGGVIGVAPTSEIILTLKLKLEKKIKYFYQKKKKKLKLRNLTPTSVERLSLSLTDFFSGETTPEAVKFKIKGGSKPAGQPGLMGSSSSTAHENVSRVEFEEFKKCLSVVVSQQGILMKSVGEMNKKLDILIEPEQSQGGEENIDVDATIASAVKAVENLIGSSTHAPAPVETSEKTDLEMVVFQETLILRPQKRDRKKGAVLKSPFIELASGASKSGSSSVSPYDSVYKVVKYVRGLCPLDNKIGEPVDPQLEAEFVKWVDSGLRKHKSNTTTNVYCKGKDTIFPPFRFGVEDISNKMWFHNLAYPNCFLTNSHIDIIFYYLRKKIMYSAESKIKVTTTDCLFCSSITTLYERFVEKNNDISVLSLSHNVAQYIQGGKILCATPWHLVDHVVMPINVKLQDHWICGRLNIVDRRIYLYNSLRSGRYMTAAKEACKPFSVILPYYFSMLDFIGLRNETKFSTMEPFPIVAVDGLPEHVTASKLRTLKVNPRPLPAFPRISLFF</sequence>
<dbReference type="AlphaFoldDB" id="A0A7J6H0P8"/>
<protein>
    <recommendedName>
        <fullName evidence="4">Ubiquitin-like protease family profile domain-containing protein</fullName>
    </recommendedName>
</protein>
<dbReference type="PANTHER" id="PTHR31470">
    <property type="entry name" value="CYSTEINE PROTEINASES SUPERFAMILY PROTEIN-RELATED-RELATED"/>
    <property type="match status" value="1"/>
</dbReference>
<dbReference type="GO" id="GO:0006508">
    <property type="term" value="P:proteolysis"/>
    <property type="evidence" value="ECO:0007669"/>
    <property type="project" value="UniProtKB-KW"/>
</dbReference>
<dbReference type="Pfam" id="PF02902">
    <property type="entry name" value="Peptidase_C48"/>
    <property type="match status" value="1"/>
</dbReference>
<dbReference type="PANTHER" id="PTHR31470:SF53">
    <property type="entry name" value="CYSTEINE PROTEINASES SUPERFAMILY PROTEIN-RELATED"/>
    <property type="match status" value="1"/>
</dbReference>
<dbReference type="Gene3D" id="3.40.395.10">
    <property type="entry name" value="Adenoviral Proteinase, Chain A"/>
    <property type="match status" value="1"/>
</dbReference>
<proteinExistence type="inferred from homology"/>
<dbReference type="GO" id="GO:0008234">
    <property type="term" value="F:cysteine-type peptidase activity"/>
    <property type="evidence" value="ECO:0007669"/>
    <property type="project" value="InterPro"/>
</dbReference>
<evidence type="ECO:0000259" key="4">
    <source>
        <dbReference type="Pfam" id="PF02902"/>
    </source>
</evidence>
<comment type="similarity">
    <text evidence="1">Belongs to the peptidase C48 family.</text>
</comment>